<organism evidence="1 2">
    <name type="scientific">Povalibacter uvarum</name>
    <dbReference type="NCBI Taxonomy" id="732238"/>
    <lineage>
        <taxon>Bacteria</taxon>
        <taxon>Pseudomonadati</taxon>
        <taxon>Pseudomonadota</taxon>
        <taxon>Gammaproteobacteria</taxon>
        <taxon>Steroidobacterales</taxon>
        <taxon>Steroidobacteraceae</taxon>
        <taxon>Povalibacter</taxon>
    </lineage>
</organism>
<accession>A0A841HIX8</accession>
<evidence type="ECO:0000313" key="2">
    <source>
        <dbReference type="Proteomes" id="UP000588068"/>
    </source>
</evidence>
<comment type="caution">
    <text evidence="1">The sequence shown here is derived from an EMBL/GenBank/DDBJ whole genome shotgun (WGS) entry which is preliminary data.</text>
</comment>
<dbReference type="RefSeq" id="WP_184329863.1">
    <property type="nucleotide sequence ID" value="NZ_JACHHZ010000001.1"/>
</dbReference>
<sequence length="114" mass="12714">MSSVWENFFAATAILASSGPIKQRLVDAYRTHLVKIDQDELPKEIREEFCSVTTCMSCVRPLRGETAEQATVRKMSDIEAGRIAGRIVDMLGAVARAQMFQRPPKLRAVNSNDD</sequence>
<reference evidence="1 2" key="1">
    <citation type="submission" date="2020-08" db="EMBL/GenBank/DDBJ databases">
        <title>Genomic Encyclopedia of Type Strains, Phase IV (KMG-IV): sequencing the most valuable type-strain genomes for metagenomic binning, comparative biology and taxonomic classification.</title>
        <authorList>
            <person name="Goeker M."/>
        </authorList>
    </citation>
    <scope>NUCLEOTIDE SEQUENCE [LARGE SCALE GENOMIC DNA]</scope>
    <source>
        <strain evidence="1 2">DSM 26723</strain>
    </source>
</reference>
<gene>
    <name evidence="1" type="ORF">HNQ60_000958</name>
</gene>
<dbReference type="EMBL" id="JACHHZ010000001">
    <property type="protein sequence ID" value="MBB6092112.1"/>
    <property type="molecule type" value="Genomic_DNA"/>
</dbReference>
<proteinExistence type="predicted"/>
<keyword evidence="2" id="KW-1185">Reference proteome</keyword>
<dbReference type="AlphaFoldDB" id="A0A841HIX8"/>
<dbReference type="Proteomes" id="UP000588068">
    <property type="component" value="Unassembled WGS sequence"/>
</dbReference>
<name>A0A841HIX8_9GAMM</name>
<evidence type="ECO:0000313" key="1">
    <source>
        <dbReference type="EMBL" id="MBB6092112.1"/>
    </source>
</evidence>
<protein>
    <submittedName>
        <fullName evidence="1">Uncharacterized protein</fullName>
    </submittedName>
</protein>